<evidence type="ECO:0000256" key="1">
    <source>
        <dbReference type="SAM" id="MobiDB-lite"/>
    </source>
</evidence>
<accession>A0A226NH78</accession>
<dbReference type="STRING" id="9009.A0A226NH78"/>
<dbReference type="AlphaFoldDB" id="A0A226NH78"/>
<proteinExistence type="predicted"/>
<dbReference type="Proteomes" id="UP000198323">
    <property type="component" value="Unassembled WGS sequence"/>
</dbReference>
<keyword evidence="3" id="KW-1185">Reference proteome</keyword>
<dbReference type="PANTHER" id="PTHR33663:SF1">
    <property type="entry name" value="COILED-COIL DOMAIN-CONTAINING PROTEIN 177"/>
    <property type="match status" value="1"/>
</dbReference>
<organism evidence="2 3">
    <name type="scientific">Callipepla squamata</name>
    <name type="common">Scaled quail</name>
    <dbReference type="NCBI Taxonomy" id="9009"/>
    <lineage>
        <taxon>Eukaryota</taxon>
        <taxon>Metazoa</taxon>
        <taxon>Chordata</taxon>
        <taxon>Craniata</taxon>
        <taxon>Vertebrata</taxon>
        <taxon>Euteleostomi</taxon>
        <taxon>Archelosauria</taxon>
        <taxon>Archosauria</taxon>
        <taxon>Dinosauria</taxon>
        <taxon>Saurischia</taxon>
        <taxon>Theropoda</taxon>
        <taxon>Coelurosauria</taxon>
        <taxon>Aves</taxon>
        <taxon>Neognathae</taxon>
        <taxon>Galloanserae</taxon>
        <taxon>Galliformes</taxon>
        <taxon>Odontophoridae</taxon>
        <taxon>Callipepla</taxon>
    </lineage>
</organism>
<feature type="region of interest" description="Disordered" evidence="1">
    <location>
        <begin position="30"/>
        <end position="126"/>
    </location>
</feature>
<name>A0A226NH78_CALSU</name>
<feature type="compositionally biased region" description="Basic and acidic residues" evidence="1">
    <location>
        <begin position="111"/>
        <end position="123"/>
    </location>
</feature>
<dbReference type="EMBL" id="MCFN01000046">
    <property type="protein sequence ID" value="OXB66996.1"/>
    <property type="molecule type" value="Genomic_DNA"/>
</dbReference>
<reference evidence="2 3" key="1">
    <citation type="submission" date="2016-07" db="EMBL/GenBank/DDBJ databases">
        <title>Disparate Historic Effective Population Sizes Predicted by Modern Levels of Genome Diversity for the Scaled Quail (Callipepla squamata) and the Northern Bobwhite (Colinus virginianus): Inferences from First and Second Generation Draft Genome Assemblies for Sympatric New World Quail.</title>
        <authorList>
            <person name="Oldeschulte D.L."/>
            <person name="Halley Y.A."/>
            <person name="Bhattarai E.K."/>
            <person name="Brashear W.A."/>
            <person name="Hill J."/>
            <person name="Metz R.P."/>
            <person name="Johnson C.D."/>
            <person name="Rollins D."/>
            <person name="Peterson M.J."/>
            <person name="Bickhart D.M."/>
            <person name="Decker J.E."/>
            <person name="Seabury C.M."/>
        </authorList>
    </citation>
    <scope>NUCLEOTIDE SEQUENCE [LARGE SCALE GENOMIC DNA]</scope>
    <source>
        <strain evidence="2 3">Texas</strain>
        <tissue evidence="2">Leg muscle</tissue>
    </source>
</reference>
<comment type="caution">
    <text evidence="2">The sequence shown here is derived from an EMBL/GenBank/DDBJ whole genome shotgun (WGS) entry which is preliminary data.</text>
</comment>
<gene>
    <name evidence="2" type="ORF">ASZ78_010256</name>
</gene>
<dbReference type="PANTHER" id="PTHR33663">
    <property type="entry name" value="COILED-COIL DOMAIN-CONTAINING PROTEIN 177"/>
    <property type="match status" value="1"/>
</dbReference>
<feature type="compositionally biased region" description="Low complexity" evidence="1">
    <location>
        <begin position="96"/>
        <end position="109"/>
    </location>
</feature>
<protein>
    <submittedName>
        <fullName evidence="2">Uncharacterized protein</fullName>
    </submittedName>
</protein>
<sequence>MRVAAGLYEAYERERRRKLQQCREERERIIREEKRRILAPLGSLPPSPAARLAPRAAAAAAPRPAGKAAASRGAKAKSHSLDSLQKRREGSWGKTSSESGASSSYSGESLRAPRGEARGRTRVADGSLLGRSFSLGDLSHSPQTAQRVERIVREVKRKKGG</sequence>
<dbReference type="OrthoDB" id="200110at2759"/>
<evidence type="ECO:0000313" key="2">
    <source>
        <dbReference type="EMBL" id="OXB66996.1"/>
    </source>
</evidence>
<feature type="compositionally biased region" description="Low complexity" evidence="1">
    <location>
        <begin position="49"/>
        <end position="73"/>
    </location>
</feature>
<evidence type="ECO:0000313" key="3">
    <source>
        <dbReference type="Proteomes" id="UP000198323"/>
    </source>
</evidence>
<dbReference type="InterPro" id="IPR029090">
    <property type="entry name" value="DUF4659"/>
</dbReference>